<dbReference type="PIR" id="F71214">
    <property type="entry name" value="F71214"/>
</dbReference>
<organism evidence="1 2">
    <name type="scientific">Pyrococcus horikoshii (strain ATCC 700860 / DSM 12428 / JCM 9974 / NBRC 100139 / OT-3)</name>
    <dbReference type="NCBI Taxonomy" id="70601"/>
    <lineage>
        <taxon>Archaea</taxon>
        <taxon>Methanobacteriati</taxon>
        <taxon>Methanobacteriota</taxon>
        <taxon>Thermococci</taxon>
        <taxon>Thermococcales</taxon>
        <taxon>Thermococcaceae</taxon>
        <taxon>Pyrococcus</taxon>
    </lineage>
</organism>
<proteinExistence type="predicted"/>
<dbReference type="AlphaFoldDB" id="O57722"/>
<reference evidence="1 2" key="1">
    <citation type="journal article" date="1998" name="DNA Res.">
        <title>Complete sequence and gene organization of the genome of a hyper-thermophilic archaebacterium, Pyrococcus horikoshii OT3.</title>
        <authorList>
            <person name="Kawarabayasi Y."/>
            <person name="Sawada M."/>
            <person name="Horikawa H."/>
            <person name="Haikawa Y."/>
            <person name="Hino Y."/>
            <person name="Yamamoto S."/>
            <person name="Sekine M."/>
            <person name="Baba S."/>
            <person name="Kosugi H."/>
            <person name="Hosoyama A."/>
            <person name="Nagai Y."/>
            <person name="Sakai M."/>
            <person name="Ogura K."/>
            <person name="Otuka R."/>
            <person name="Nakazawa H."/>
            <person name="Takamiya M."/>
            <person name="Ohfuku Y."/>
            <person name="Funahashi T."/>
            <person name="Tanaka T."/>
            <person name="Kudoh Y."/>
            <person name="Yamazaki J."/>
            <person name="Kushida N."/>
            <person name="Oguchi A."/>
            <person name="Aoki K."/>
            <person name="Nakamura Y."/>
            <person name="Robb T.F."/>
            <person name="Horikoshi K."/>
            <person name="Masuchi Y."/>
            <person name="Shizuya H."/>
            <person name="Kikuchi H."/>
        </authorList>
    </citation>
    <scope>NUCLEOTIDE SEQUENCE [LARGE SCALE GENOMIC DNA]</scope>
    <source>
        <strain evidence="2">ATCC 700860 / DSM 12428 / JCM 9974 / NBRC 100139 / OT-3</strain>
    </source>
</reference>
<gene>
    <name evidence="1" type="ordered locus">PH1982</name>
</gene>
<dbReference type="KEGG" id="pho:PH1982"/>
<name>O57722_PYRHO</name>
<sequence length="115" mass="12608">MTKRTAIPLFASTSPIIKRIKPIPNIPLTIKSGTPSLDDSANNVIPIIMRSQDNCSKMAPFLSPFFHLTIKPNRYPVKRWANPIAKAIINTVNACSIGSRILGTFIPAISRALPQ</sequence>
<protein>
    <submittedName>
        <fullName evidence="1">Uncharacterized protein</fullName>
    </submittedName>
</protein>
<dbReference type="EnsemblBacteria" id="BAA31109">
    <property type="protein sequence ID" value="BAA31109"/>
    <property type="gene ID" value="BAA31109"/>
</dbReference>
<evidence type="ECO:0000313" key="1">
    <source>
        <dbReference type="EMBL" id="BAA31109.1"/>
    </source>
</evidence>
<evidence type="ECO:0000313" key="2">
    <source>
        <dbReference type="Proteomes" id="UP000000752"/>
    </source>
</evidence>
<accession>O57722</accession>
<keyword evidence="2" id="KW-1185">Reference proteome</keyword>
<dbReference type="Proteomes" id="UP000000752">
    <property type="component" value="Chromosome"/>
</dbReference>
<dbReference type="EMBL" id="BA000001">
    <property type="protein sequence ID" value="BAA31109.1"/>
    <property type="molecule type" value="Genomic_DNA"/>
</dbReference>